<gene>
    <name evidence="8" type="primary">MFSD9_1</name>
    <name evidence="8" type="ORF">SK128_015894</name>
</gene>
<dbReference type="AlphaFoldDB" id="A0AAN8ZUF0"/>
<keyword evidence="2" id="KW-0813">Transport</keyword>
<evidence type="ECO:0000313" key="9">
    <source>
        <dbReference type="Proteomes" id="UP001381693"/>
    </source>
</evidence>
<dbReference type="Gene3D" id="1.20.1250.20">
    <property type="entry name" value="MFS general substrate transporter like domains"/>
    <property type="match status" value="1"/>
</dbReference>
<evidence type="ECO:0000313" key="8">
    <source>
        <dbReference type="EMBL" id="KAK7068976.1"/>
    </source>
</evidence>
<dbReference type="PRINTS" id="PR01035">
    <property type="entry name" value="TCRTETA"/>
</dbReference>
<name>A0AAN8ZUF0_HALRR</name>
<evidence type="ECO:0000256" key="5">
    <source>
        <dbReference type="ARBA" id="ARBA00023136"/>
    </source>
</evidence>
<feature type="transmembrane region" description="Helical" evidence="6">
    <location>
        <begin position="35"/>
        <end position="55"/>
    </location>
</feature>
<accession>A0AAN8ZUF0</accession>
<evidence type="ECO:0000256" key="3">
    <source>
        <dbReference type="ARBA" id="ARBA00022692"/>
    </source>
</evidence>
<dbReference type="Pfam" id="PF07690">
    <property type="entry name" value="MFS_1"/>
    <property type="match status" value="1"/>
</dbReference>
<keyword evidence="5 6" id="KW-0472">Membrane</keyword>
<protein>
    <submittedName>
        <fullName evidence="8">Transporter activity protein</fullName>
    </submittedName>
</protein>
<dbReference type="GO" id="GO:0022857">
    <property type="term" value="F:transmembrane transporter activity"/>
    <property type="evidence" value="ECO:0007669"/>
    <property type="project" value="InterPro"/>
</dbReference>
<dbReference type="InterPro" id="IPR011701">
    <property type="entry name" value="MFS"/>
</dbReference>
<dbReference type="Proteomes" id="UP001381693">
    <property type="component" value="Unassembled WGS sequence"/>
</dbReference>
<evidence type="ECO:0000256" key="2">
    <source>
        <dbReference type="ARBA" id="ARBA00022448"/>
    </source>
</evidence>
<evidence type="ECO:0000256" key="1">
    <source>
        <dbReference type="ARBA" id="ARBA00004141"/>
    </source>
</evidence>
<evidence type="ECO:0000259" key="7">
    <source>
        <dbReference type="PROSITE" id="PS50850"/>
    </source>
</evidence>
<keyword evidence="4 6" id="KW-1133">Transmembrane helix</keyword>
<dbReference type="InterPro" id="IPR020846">
    <property type="entry name" value="MFS_dom"/>
</dbReference>
<comment type="caution">
    <text evidence="8">The sequence shown here is derived from an EMBL/GenBank/DDBJ whole genome shotgun (WGS) entry which is preliminary data.</text>
</comment>
<feature type="transmembrane region" description="Helical" evidence="6">
    <location>
        <begin position="9"/>
        <end position="29"/>
    </location>
</feature>
<dbReference type="GO" id="GO:0016020">
    <property type="term" value="C:membrane"/>
    <property type="evidence" value="ECO:0007669"/>
    <property type="project" value="UniProtKB-SubCell"/>
</dbReference>
<proteinExistence type="predicted"/>
<keyword evidence="3 6" id="KW-0812">Transmembrane</keyword>
<sequence length="186" mass="20186">MRTSRIQYLIYTLGFLDLLGVSLILPLILPRVKNLGVSHFAAGAITSIYGAIQLFSSPAVGRWSDMWGRRPVILVCLFATAVSYVVLGASQSLYIIIIGRVIAGIFKHSQTLCRALLADVTPSEDRSRVFGTFNATSSMGFIVGPMLGGHLSELKDGFFLVCNLGAAIFLVDFGKRHILSVSFLSE</sequence>
<evidence type="ECO:0000256" key="6">
    <source>
        <dbReference type="SAM" id="Phobius"/>
    </source>
</evidence>
<comment type="subcellular location">
    <subcellularLocation>
        <location evidence="1">Membrane</location>
        <topology evidence="1">Multi-pass membrane protein</topology>
    </subcellularLocation>
</comment>
<dbReference type="EMBL" id="JAXCGZ010017063">
    <property type="protein sequence ID" value="KAK7068976.1"/>
    <property type="molecule type" value="Genomic_DNA"/>
</dbReference>
<evidence type="ECO:0000256" key="4">
    <source>
        <dbReference type="ARBA" id="ARBA00022989"/>
    </source>
</evidence>
<feature type="domain" description="Major facilitator superfamily (MFS) profile" evidence="7">
    <location>
        <begin position="6"/>
        <end position="186"/>
    </location>
</feature>
<dbReference type="PROSITE" id="PS50850">
    <property type="entry name" value="MFS"/>
    <property type="match status" value="1"/>
</dbReference>
<dbReference type="PANTHER" id="PTHR23504">
    <property type="entry name" value="MAJOR FACILITATOR SUPERFAMILY DOMAIN-CONTAINING PROTEIN 10"/>
    <property type="match status" value="1"/>
</dbReference>
<dbReference type="SUPFAM" id="SSF103473">
    <property type="entry name" value="MFS general substrate transporter"/>
    <property type="match status" value="1"/>
</dbReference>
<feature type="transmembrane region" description="Helical" evidence="6">
    <location>
        <begin position="67"/>
        <end position="87"/>
    </location>
</feature>
<dbReference type="PANTHER" id="PTHR23504:SF14">
    <property type="entry name" value="MAJOR FACILITATOR SUPERFAMILY DOMAIN-CONTAINING PROTEIN 9"/>
    <property type="match status" value="1"/>
</dbReference>
<organism evidence="8 9">
    <name type="scientific">Halocaridina rubra</name>
    <name type="common">Hawaiian red shrimp</name>
    <dbReference type="NCBI Taxonomy" id="373956"/>
    <lineage>
        <taxon>Eukaryota</taxon>
        <taxon>Metazoa</taxon>
        <taxon>Ecdysozoa</taxon>
        <taxon>Arthropoda</taxon>
        <taxon>Crustacea</taxon>
        <taxon>Multicrustacea</taxon>
        <taxon>Malacostraca</taxon>
        <taxon>Eumalacostraca</taxon>
        <taxon>Eucarida</taxon>
        <taxon>Decapoda</taxon>
        <taxon>Pleocyemata</taxon>
        <taxon>Caridea</taxon>
        <taxon>Atyoidea</taxon>
        <taxon>Atyidae</taxon>
        <taxon>Halocaridina</taxon>
    </lineage>
</organism>
<keyword evidence="9" id="KW-1185">Reference proteome</keyword>
<dbReference type="InterPro" id="IPR036259">
    <property type="entry name" value="MFS_trans_sf"/>
</dbReference>
<reference evidence="8 9" key="1">
    <citation type="submission" date="2023-11" db="EMBL/GenBank/DDBJ databases">
        <title>Halocaridina rubra genome assembly.</title>
        <authorList>
            <person name="Smith C."/>
        </authorList>
    </citation>
    <scope>NUCLEOTIDE SEQUENCE [LARGE SCALE GENOMIC DNA]</scope>
    <source>
        <strain evidence="8">EP-1</strain>
        <tissue evidence="8">Whole</tissue>
    </source>
</reference>
<dbReference type="InterPro" id="IPR001958">
    <property type="entry name" value="Tet-R_TetA/multi-R_MdtG-like"/>
</dbReference>